<comment type="caution">
    <text evidence="3">The sequence shown here is derived from an EMBL/GenBank/DDBJ whole genome shotgun (WGS) entry which is preliminary data.</text>
</comment>
<evidence type="ECO:0000313" key="3">
    <source>
        <dbReference type="EMBL" id="MBM6673391.1"/>
    </source>
</evidence>
<dbReference type="SUPFAM" id="SSF51161">
    <property type="entry name" value="Trimeric LpxA-like enzymes"/>
    <property type="match status" value="1"/>
</dbReference>
<dbReference type="InterPro" id="IPR011004">
    <property type="entry name" value="Trimer_LpxA-like_sf"/>
</dbReference>
<organism evidence="3 4">
    <name type="scientific">Marseilla massiliensis</name>
    <dbReference type="NCBI Taxonomy" id="1841864"/>
    <lineage>
        <taxon>Bacteria</taxon>
        <taxon>Pseudomonadati</taxon>
        <taxon>Bacteroidota</taxon>
        <taxon>Bacteroidia</taxon>
        <taxon>Bacteroidales</taxon>
        <taxon>Prevotellaceae</taxon>
        <taxon>Marseilla</taxon>
    </lineage>
</organism>
<dbReference type="RefSeq" id="WP_205104088.1">
    <property type="nucleotide sequence ID" value="NZ_JACJJG010000020.1"/>
</dbReference>
<name>A0A939B741_9BACT</name>
<dbReference type="PANTHER" id="PTHR23416:SF23">
    <property type="entry name" value="ACETYLTRANSFERASE C18B11.09C-RELATED"/>
    <property type="match status" value="1"/>
</dbReference>
<dbReference type="CDD" id="cd04647">
    <property type="entry name" value="LbH_MAT_like"/>
    <property type="match status" value="1"/>
</dbReference>
<keyword evidence="2" id="KW-0808">Transferase</keyword>
<dbReference type="Proteomes" id="UP000706891">
    <property type="component" value="Unassembled WGS sequence"/>
</dbReference>
<sequence length="189" mass="21034">MLTKVKSGGVIHDFLLQIKFIVVEFLNLTYSFVPNPIRRYYLLVFGIWIGKNSCIHRGCKFFHVGNFKIGSNSVVNFGCYLDNRRGIKIGNNVGIAHGTKIYTLGHDIDSPMFETKGAPVVIEDNVFIFSNAMIMPGVTIGDGAIVLPGSIVTKDVPARKIVGGNPAKVIRDRTAEIDYNQSYKYWFAL</sequence>
<dbReference type="Pfam" id="PF00132">
    <property type="entry name" value="Hexapep"/>
    <property type="match status" value="1"/>
</dbReference>
<dbReference type="AlphaFoldDB" id="A0A939B741"/>
<evidence type="ECO:0000256" key="1">
    <source>
        <dbReference type="ARBA" id="ARBA00007274"/>
    </source>
</evidence>
<dbReference type="InterPro" id="IPR051159">
    <property type="entry name" value="Hexapeptide_acetyltransf"/>
</dbReference>
<accession>A0A939B741</accession>
<evidence type="ECO:0000313" key="4">
    <source>
        <dbReference type="Proteomes" id="UP000706891"/>
    </source>
</evidence>
<gene>
    <name evidence="3" type="ORF">H6A34_05830</name>
</gene>
<proteinExistence type="inferred from homology"/>
<dbReference type="PANTHER" id="PTHR23416">
    <property type="entry name" value="SIALIC ACID SYNTHASE-RELATED"/>
    <property type="match status" value="1"/>
</dbReference>
<dbReference type="GO" id="GO:0008374">
    <property type="term" value="F:O-acyltransferase activity"/>
    <property type="evidence" value="ECO:0007669"/>
    <property type="project" value="TreeGrafter"/>
</dbReference>
<reference evidence="3" key="1">
    <citation type="submission" date="2020-08" db="EMBL/GenBank/DDBJ databases">
        <authorList>
            <person name="Cejkova D."/>
            <person name="Kubasova T."/>
            <person name="Jahodarova E."/>
            <person name="Rychlik I."/>
        </authorList>
    </citation>
    <scope>NUCLEOTIDE SEQUENCE</scope>
    <source>
        <strain evidence="3">An824</strain>
    </source>
</reference>
<comment type="similarity">
    <text evidence="1">Belongs to the transferase hexapeptide repeat family.</text>
</comment>
<keyword evidence="4" id="KW-1185">Reference proteome</keyword>
<dbReference type="GO" id="GO:0005829">
    <property type="term" value="C:cytosol"/>
    <property type="evidence" value="ECO:0007669"/>
    <property type="project" value="TreeGrafter"/>
</dbReference>
<reference evidence="3" key="2">
    <citation type="journal article" date="2021" name="Sci. Rep.">
        <title>The distribution of antibiotic resistance genes in chicken gut microbiota commensals.</title>
        <authorList>
            <person name="Juricova H."/>
            <person name="Matiasovicova J."/>
            <person name="Kubasova T."/>
            <person name="Cejkova D."/>
            <person name="Rychlik I."/>
        </authorList>
    </citation>
    <scope>NUCLEOTIDE SEQUENCE</scope>
    <source>
        <strain evidence="3">An824</strain>
    </source>
</reference>
<protein>
    <submittedName>
        <fullName evidence="3">Acyltransferase</fullName>
    </submittedName>
</protein>
<dbReference type="EMBL" id="JACJJG010000020">
    <property type="protein sequence ID" value="MBM6673391.1"/>
    <property type="molecule type" value="Genomic_DNA"/>
</dbReference>
<dbReference type="Gene3D" id="2.160.10.10">
    <property type="entry name" value="Hexapeptide repeat proteins"/>
    <property type="match status" value="1"/>
</dbReference>
<keyword evidence="3" id="KW-0012">Acyltransferase</keyword>
<dbReference type="InterPro" id="IPR001451">
    <property type="entry name" value="Hexapep"/>
</dbReference>
<evidence type="ECO:0000256" key="2">
    <source>
        <dbReference type="ARBA" id="ARBA00022679"/>
    </source>
</evidence>